<comment type="caution">
    <text evidence="2">The sequence shown here is derived from an EMBL/GenBank/DDBJ whole genome shotgun (WGS) entry which is preliminary data.</text>
</comment>
<name>A0AAV4PXU6_9ARAC</name>
<feature type="region of interest" description="Disordered" evidence="1">
    <location>
        <begin position="83"/>
        <end position="103"/>
    </location>
</feature>
<protein>
    <submittedName>
        <fullName evidence="2">Uncharacterized protein</fullName>
    </submittedName>
</protein>
<reference evidence="2 3" key="1">
    <citation type="submission" date="2021-06" db="EMBL/GenBank/DDBJ databases">
        <title>Caerostris darwini draft genome.</title>
        <authorList>
            <person name="Kono N."/>
            <person name="Arakawa K."/>
        </authorList>
    </citation>
    <scope>NUCLEOTIDE SEQUENCE [LARGE SCALE GENOMIC DNA]</scope>
</reference>
<gene>
    <name evidence="2" type="ORF">CDAR_459491</name>
</gene>
<accession>A0AAV4PXU6</accession>
<sequence>MTLKHPQAMRNSETHVSSLQRHCSKKKLKVLSQDHSLYIPHLKPPCDCYEFQFHSAMNAELKRLFTKSLGWFGKKGEQERISESYWTGTGLEPPSSEKSFSRQ</sequence>
<dbReference type="AlphaFoldDB" id="A0AAV4PXU6"/>
<evidence type="ECO:0000313" key="2">
    <source>
        <dbReference type="EMBL" id="GIY01049.1"/>
    </source>
</evidence>
<keyword evidence="3" id="KW-1185">Reference proteome</keyword>
<evidence type="ECO:0000256" key="1">
    <source>
        <dbReference type="SAM" id="MobiDB-lite"/>
    </source>
</evidence>
<evidence type="ECO:0000313" key="3">
    <source>
        <dbReference type="Proteomes" id="UP001054837"/>
    </source>
</evidence>
<organism evidence="2 3">
    <name type="scientific">Caerostris darwini</name>
    <dbReference type="NCBI Taxonomy" id="1538125"/>
    <lineage>
        <taxon>Eukaryota</taxon>
        <taxon>Metazoa</taxon>
        <taxon>Ecdysozoa</taxon>
        <taxon>Arthropoda</taxon>
        <taxon>Chelicerata</taxon>
        <taxon>Arachnida</taxon>
        <taxon>Araneae</taxon>
        <taxon>Araneomorphae</taxon>
        <taxon>Entelegynae</taxon>
        <taxon>Araneoidea</taxon>
        <taxon>Araneidae</taxon>
        <taxon>Caerostris</taxon>
    </lineage>
</organism>
<proteinExistence type="predicted"/>
<dbReference type="EMBL" id="BPLQ01003518">
    <property type="protein sequence ID" value="GIY01049.1"/>
    <property type="molecule type" value="Genomic_DNA"/>
</dbReference>
<dbReference type="Proteomes" id="UP001054837">
    <property type="component" value="Unassembled WGS sequence"/>
</dbReference>